<accession>A0A0C1N490</accession>
<protein>
    <submittedName>
        <fullName evidence="2">Uncharacterized protein</fullName>
    </submittedName>
</protein>
<name>A0A0C1N490_9CYAN</name>
<organism evidence="2">
    <name type="scientific">Tolypothrix bouteillei VB521301</name>
    <dbReference type="NCBI Taxonomy" id="1479485"/>
    <lineage>
        <taxon>Bacteria</taxon>
        <taxon>Bacillati</taxon>
        <taxon>Cyanobacteriota</taxon>
        <taxon>Cyanophyceae</taxon>
        <taxon>Nostocales</taxon>
        <taxon>Tolypothrichaceae</taxon>
        <taxon>Tolypothrix</taxon>
    </lineage>
</organism>
<reference evidence="1" key="2">
    <citation type="submission" date="2019-11" db="EMBL/GenBank/DDBJ databases">
        <title>Improved Assembly of Tolypothrix boutellei genome.</title>
        <authorList>
            <person name="Sarangi A.N."/>
            <person name="Mukherjee M."/>
            <person name="Ghosh S."/>
            <person name="Singh D."/>
            <person name="Das A."/>
            <person name="Kant S."/>
            <person name="Prusty A."/>
            <person name="Tripathy S."/>
        </authorList>
    </citation>
    <scope>NUCLEOTIDE SEQUENCE</scope>
    <source>
        <strain evidence="1">VB521301</strain>
    </source>
</reference>
<gene>
    <name evidence="2" type="ORF">DA73_0239735</name>
    <name evidence="1" type="ORF">DA73_0400030270</name>
</gene>
<reference evidence="2" key="1">
    <citation type="journal article" date="2015" name="Genome Announc.">
        <title>Draft Genome Sequence of Tolypothrix boutellei Strain VB521301.</title>
        <authorList>
            <person name="Chandrababunaidu M.M."/>
            <person name="Singh D."/>
            <person name="Sen D."/>
            <person name="Bhan S."/>
            <person name="Das S."/>
            <person name="Gupta A."/>
            <person name="Adhikary S.P."/>
            <person name="Tripathy S."/>
        </authorList>
    </citation>
    <scope>NUCLEOTIDE SEQUENCE</scope>
    <source>
        <strain evidence="2">VB521301</strain>
    </source>
</reference>
<evidence type="ECO:0000313" key="3">
    <source>
        <dbReference type="Proteomes" id="UP000029738"/>
    </source>
</evidence>
<dbReference type="EMBL" id="JHEG04000001">
    <property type="protein sequence ID" value="KAF3889291.1"/>
    <property type="molecule type" value="Genomic_DNA"/>
</dbReference>
<comment type="caution">
    <text evidence="2">The sequence shown here is derived from an EMBL/GenBank/DDBJ whole genome shotgun (WGS) entry which is preliminary data.</text>
</comment>
<evidence type="ECO:0000313" key="1">
    <source>
        <dbReference type="EMBL" id="KAF3889291.1"/>
    </source>
</evidence>
<sequence length="88" mass="10404">MFPNPQDYLSVSPEYGEFLEEYYTFLKYSREVSQICVLIKTLNEEGNTQILSLLVQALQGHSSATKAYIHLIEMYRQMIQKYWNNIQC</sequence>
<dbReference type="EMBL" id="JHEG02000059">
    <property type="protein sequence ID" value="KIE07266.1"/>
    <property type="molecule type" value="Genomic_DNA"/>
</dbReference>
<dbReference type="AlphaFoldDB" id="A0A0C1N490"/>
<dbReference type="RefSeq" id="WP_038109262.1">
    <property type="nucleotide sequence ID" value="NZ_JHEG04000001.1"/>
</dbReference>
<evidence type="ECO:0000313" key="2">
    <source>
        <dbReference type="EMBL" id="KIE07266.1"/>
    </source>
</evidence>
<proteinExistence type="predicted"/>
<dbReference type="Proteomes" id="UP000029738">
    <property type="component" value="Unassembled WGS sequence"/>
</dbReference>
<keyword evidence="3" id="KW-1185">Reference proteome</keyword>